<protein>
    <recommendedName>
        <fullName evidence="5">DUF4179 domain-containing protein</fullName>
    </recommendedName>
</protein>
<dbReference type="HOGENOM" id="CLU_069087_0_0_9"/>
<dbReference type="InterPro" id="IPR040680">
    <property type="entry name" value="DUF5643"/>
</dbReference>
<dbReference type="eggNOG" id="ENOG502ZA1Y">
    <property type="taxonomic scope" value="Bacteria"/>
</dbReference>
<accession>W6RZ32</accession>
<dbReference type="Gene3D" id="2.60.40.1630">
    <property type="entry name" value="bacillus anthracis domain"/>
    <property type="match status" value="1"/>
</dbReference>
<evidence type="ECO:0000259" key="2">
    <source>
        <dbReference type="Pfam" id="PF18705"/>
    </source>
</evidence>
<sequence length="333" mass="37170">MNDINIDNIKVSLRLDEVINNAVNEGYKNVNNKNSILKKLAITVVIVGSIGITLSGTSFGERVLANIGLEAFDIGNYIGVNKNLKDYTTVVDSSVTKNGITVQLNEVILDRDELIVSTTTKIDTAIESNESLLVFGDVYINGKKISEGAEGSKEQIDQYTMESILKYNLKDDLPNGELDIKIKYREALLSRENSNSEEIKGPWEFEFKASGDTLVAKTTNIKLNNSFKLDNGQKVILNEYRSNDVGTKIYYDMKDKDEAYDIILRGYDDLGNEVSFYSSYEGKNDGVMKNESEISAYASKLVLTPYAVAYSEKSGKINDNYHQVGEEFTIEIK</sequence>
<dbReference type="STRING" id="1216932.CM240_2764"/>
<reference evidence="3 4" key="1">
    <citation type="submission" date="2013-11" db="EMBL/GenBank/DDBJ databases">
        <title>Complete genome sequence of Clostridum sp. M2/40.</title>
        <authorList>
            <person name="Wibberg D."/>
            <person name="Puehler A."/>
            <person name="Schlueter A."/>
        </authorList>
    </citation>
    <scope>NUCLEOTIDE SEQUENCE [LARGE SCALE GENOMIC DNA]</scope>
    <source>
        <strain evidence="4">M2/40</strain>
    </source>
</reference>
<dbReference type="PATRIC" id="fig|1216932.3.peg.2727"/>
<evidence type="ECO:0000313" key="4">
    <source>
        <dbReference type="Proteomes" id="UP000019426"/>
    </source>
</evidence>
<name>W6RZ32_9CLOT</name>
<feature type="domain" description="DUF5643" evidence="2">
    <location>
        <begin position="218"/>
        <end position="332"/>
    </location>
</feature>
<feature type="domain" description="DUF4179" evidence="1">
    <location>
        <begin position="33"/>
        <end position="121"/>
    </location>
</feature>
<dbReference type="RefSeq" id="WP_044040076.1">
    <property type="nucleotide sequence ID" value="NZ_HG917869.1"/>
</dbReference>
<dbReference type="Pfam" id="PF18705">
    <property type="entry name" value="DUF5643"/>
    <property type="match status" value="1"/>
</dbReference>
<dbReference type="Proteomes" id="UP000019426">
    <property type="component" value="Chromosome M2/40_rep2"/>
</dbReference>
<dbReference type="InterPro" id="IPR025436">
    <property type="entry name" value="DUF4179"/>
</dbReference>
<evidence type="ECO:0000259" key="1">
    <source>
        <dbReference type="Pfam" id="PF13786"/>
    </source>
</evidence>
<dbReference type="EMBL" id="HG917869">
    <property type="protein sequence ID" value="CDM69881.1"/>
    <property type="molecule type" value="Genomic_DNA"/>
</dbReference>
<gene>
    <name evidence="3" type="ORF">CM240_2764</name>
</gene>
<evidence type="ECO:0008006" key="5">
    <source>
        <dbReference type="Google" id="ProtNLM"/>
    </source>
</evidence>
<proteinExistence type="predicted"/>
<dbReference type="KEGG" id="clt:CM240_2764"/>
<dbReference type="AlphaFoldDB" id="W6RZ32"/>
<organism evidence="3 4">
    <name type="scientific">Clostridium bornimense</name>
    <dbReference type="NCBI Taxonomy" id="1216932"/>
    <lineage>
        <taxon>Bacteria</taxon>
        <taxon>Bacillati</taxon>
        <taxon>Bacillota</taxon>
        <taxon>Clostridia</taxon>
        <taxon>Eubacteriales</taxon>
        <taxon>Clostridiaceae</taxon>
        <taxon>Clostridium</taxon>
    </lineage>
</organism>
<dbReference type="OrthoDB" id="1695052at2"/>
<keyword evidence="4" id="KW-1185">Reference proteome</keyword>
<dbReference type="Pfam" id="PF13786">
    <property type="entry name" value="DUF4179"/>
    <property type="match status" value="1"/>
</dbReference>
<evidence type="ECO:0000313" key="3">
    <source>
        <dbReference type="EMBL" id="CDM69881.1"/>
    </source>
</evidence>